<feature type="region of interest" description="Disordered" evidence="1">
    <location>
        <begin position="112"/>
        <end position="144"/>
    </location>
</feature>
<feature type="region of interest" description="Disordered" evidence="1">
    <location>
        <begin position="164"/>
        <end position="193"/>
    </location>
</feature>
<feature type="region of interest" description="Disordered" evidence="1">
    <location>
        <begin position="60"/>
        <end position="80"/>
    </location>
</feature>
<sequence length="302" mass="31471">TPCATCSNNGESSRNACSTYEGSERSYLDANGECQPSPANLKELNLTSNSVVRNSSMLSCPPGTETASGRQPGRTAGQLKLDSQSVTVPGKVTRLTSNCGWQHPLNLPHLHWSPARSPGNAPGTSASSRLKSFRPASSLVGRPGSRQAEEASFWPCCASQAARHSGSESTGHCRLPEPGTGLLDSPRLPGGPSRSAVKTAALCNHPAVLCCPYRRATPAATIRSPSAADEHSVPLQILTYVCGREPSTCWLSDRNGTYCGLSSAVLFVLPPINLASFGHSGQLSRSRIIGAGGDGGGCKDNS</sequence>
<dbReference type="AlphaFoldDB" id="A0A1I8FM94"/>
<evidence type="ECO:0000256" key="1">
    <source>
        <dbReference type="SAM" id="MobiDB-lite"/>
    </source>
</evidence>
<dbReference type="Proteomes" id="UP000095280">
    <property type="component" value="Unplaced"/>
</dbReference>
<reference evidence="3" key="1">
    <citation type="submission" date="2016-11" db="UniProtKB">
        <authorList>
            <consortium name="WormBaseParasite"/>
        </authorList>
    </citation>
    <scope>IDENTIFICATION</scope>
</reference>
<organism evidence="2 3">
    <name type="scientific">Macrostomum lignano</name>
    <dbReference type="NCBI Taxonomy" id="282301"/>
    <lineage>
        <taxon>Eukaryota</taxon>
        <taxon>Metazoa</taxon>
        <taxon>Spiralia</taxon>
        <taxon>Lophotrochozoa</taxon>
        <taxon>Platyhelminthes</taxon>
        <taxon>Rhabditophora</taxon>
        <taxon>Macrostomorpha</taxon>
        <taxon>Macrostomida</taxon>
        <taxon>Macrostomidae</taxon>
        <taxon>Macrostomum</taxon>
    </lineage>
</organism>
<accession>A0A1I8FM94</accession>
<protein>
    <submittedName>
        <fullName evidence="3">PH domain and leucine rich repeat protein phosphatase 1</fullName>
    </submittedName>
</protein>
<name>A0A1I8FM94_9PLAT</name>
<evidence type="ECO:0000313" key="2">
    <source>
        <dbReference type="Proteomes" id="UP000095280"/>
    </source>
</evidence>
<evidence type="ECO:0000313" key="3">
    <source>
        <dbReference type="WBParaSite" id="maker-unitig_38702-snap-gene-0.1-mRNA-1"/>
    </source>
</evidence>
<keyword evidence="2" id="KW-1185">Reference proteome</keyword>
<proteinExistence type="predicted"/>
<dbReference type="WBParaSite" id="maker-unitig_38702-snap-gene-0.1-mRNA-1">
    <property type="protein sequence ID" value="maker-unitig_38702-snap-gene-0.1-mRNA-1"/>
    <property type="gene ID" value="maker-unitig_38702-snap-gene-0.1"/>
</dbReference>